<evidence type="ECO:0000313" key="2">
    <source>
        <dbReference type="EMBL" id="SFI65257.1"/>
    </source>
</evidence>
<keyword evidence="3" id="KW-1185">Reference proteome</keyword>
<accession>A0A1I3JYB4</accession>
<gene>
    <name evidence="2" type="ORF">SAMN05421852_101254</name>
</gene>
<proteinExistence type="predicted"/>
<dbReference type="EMBL" id="FORR01000001">
    <property type="protein sequence ID" value="SFI65257.1"/>
    <property type="molecule type" value="Genomic_DNA"/>
</dbReference>
<evidence type="ECO:0000256" key="1">
    <source>
        <dbReference type="SAM" id="MobiDB-lite"/>
    </source>
</evidence>
<reference evidence="2 3" key="1">
    <citation type="submission" date="2016-10" db="EMBL/GenBank/DDBJ databases">
        <authorList>
            <person name="de Groot N.N."/>
        </authorList>
    </citation>
    <scope>NUCLEOTIDE SEQUENCE [LARGE SCALE GENOMIC DNA]</scope>
    <source>
        <strain evidence="2 3">DSM 44778</strain>
    </source>
</reference>
<sequence length="32" mass="3753">MDPLRSDCDGTEVVTEEGIHPEEQEKRIHVFR</sequence>
<protein>
    <submittedName>
        <fullName evidence="2">Uncharacterized protein</fullName>
    </submittedName>
</protein>
<dbReference type="AlphaFoldDB" id="A0A1I3JYB4"/>
<organism evidence="2 3">
    <name type="scientific">Thermoflavimicrobium dichotomicum</name>
    <dbReference type="NCBI Taxonomy" id="46223"/>
    <lineage>
        <taxon>Bacteria</taxon>
        <taxon>Bacillati</taxon>
        <taxon>Bacillota</taxon>
        <taxon>Bacilli</taxon>
        <taxon>Bacillales</taxon>
        <taxon>Thermoactinomycetaceae</taxon>
        <taxon>Thermoflavimicrobium</taxon>
    </lineage>
</organism>
<name>A0A1I3JYB4_9BACL</name>
<feature type="region of interest" description="Disordered" evidence="1">
    <location>
        <begin position="1"/>
        <end position="32"/>
    </location>
</feature>
<feature type="compositionally biased region" description="Basic and acidic residues" evidence="1">
    <location>
        <begin position="17"/>
        <end position="32"/>
    </location>
</feature>
<evidence type="ECO:0000313" key="3">
    <source>
        <dbReference type="Proteomes" id="UP000199545"/>
    </source>
</evidence>
<dbReference type="Proteomes" id="UP000199545">
    <property type="component" value="Unassembled WGS sequence"/>
</dbReference>